<evidence type="ECO:0000256" key="3">
    <source>
        <dbReference type="ARBA" id="ARBA00022741"/>
    </source>
</evidence>
<name>A0AAV5U0B9_9BILA</name>
<dbReference type="Gene3D" id="3.30.930.10">
    <property type="entry name" value="Bira Bifunctional Protein, Domain 2"/>
    <property type="match status" value="1"/>
</dbReference>
<dbReference type="GO" id="GO:0005524">
    <property type="term" value="F:ATP binding"/>
    <property type="evidence" value="ECO:0007669"/>
    <property type="project" value="UniProtKB-KW"/>
</dbReference>
<dbReference type="PANTHER" id="PTHR42753:SF2">
    <property type="entry name" value="PROLINE--TRNA LIGASE"/>
    <property type="match status" value="1"/>
</dbReference>
<dbReference type="FunFam" id="3.30.930.10:FF:000042">
    <property type="entry name" value="probable proline--tRNA ligase, mitochondrial"/>
    <property type="match status" value="1"/>
</dbReference>
<evidence type="ECO:0000256" key="7">
    <source>
        <dbReference type="ARBA" id="ARBA00029731"/>
    </source>
</evidence>
<dbReference type="InterPro" id="IPR033730">
    <property type="entry name" value="ProRS_core_prok"/>
</dbReference>
<comment type="catalytic activity">
    <reaction evidence="8">
        <text>tRNA(Pro) + L-proline + ATP = L-prolyl-tRNA(Pro) + AMP + diphosphate</text>
        <dbReference type="Rhea" id="RHEA:14305"/>
        <dbReference type="Rhea" id="RHEA-COMP:9700"/>
        <dbReference type="Rhea" id="RHEA-COMP:9702"/>
        <dbReference type="ChEBI" id="CHEBI:30616"/>
        <dbReference type="ChEBI" id="CHEBI:33019"/>
        <dbReference type="ChEBI" id="CHEBI:60039"/>
        <dbReference type="ChEBI" id="CHEBI:78442"/>
        <dbReference type="ChEBI" id="CHEBI:78532"/>
        <dbReference type="ChEBI" id="CHEBI:456215"/>
        <dbReference type="EC" id="6.1.1.15"/>
    </reaction>
</comment>
<keyword evidence="4" id="KW-0067">ATP-binding</keyword>
<evidence type="ECO:0000256" key="10">
    <source>
        <dbReference type="SAM" id="MobiDB-lite"/>
    </source>
</evidence>
<evidence type="ECO:0000256" key="6">
    <source>
        <dbReference type="ARBA" id="ARBA00023146"/>
    </source>
</evidence>
<evidence type="ECO:0000313" key="13">
    <source>
        <dbReference type="Proteomes" id="UP001432027"/>
    </source>
</evidence>
<dbReference type="InterPro" id="IPR050062">
    <property type="entry name" value="Pro-tRNA_synthetase"/>
</dbReference>
<evidence type="ECO:0000256" key="9">
    <source>
        <dbReference type="ARBA" id="ARBA00071545"/>
    </source>
</evidence>
<gene>
    <name evidence="12" type="ORF">PENTCL1PPCAC_21784</name>
</gene>
<dbReference type="Gene3D" id="3.40.50.800">
    <property type="entry name" value="Anticodon-binding domain"/>
    <property type="match status" value="1"/>
</dbReference>
<keyword evidence="13" id="KW-1185">Reference proteome</keyword>
<comment type="caution">
    <text evidence="12">The sequence shown here is derived from an EMBL/GenBank/DDBJ whole genome shotgun (WGS) entry which is preliminary data.</text>
</comment>
<dbReference type="AlphaFoldDB" id="A0AAV5U0B9"/>
<evidence type="ECO:0000256" key="4">
    <source>
        <dbReference type="ARBA" id="ARBA00022840"/>
    </source>
</evidence>
<protein>
    <recommendedName>
        <fullName evidence="9">Probable proline--tRNA ligase, mitochondrial</fullName>
        <ecNumber evidence="1">6.1.1.15</ecNumber>
    </recommendedName>
    <alternativeName>
        <fullName evidence="7">Prolyl-tRNA synthetase</fullName>
    </alternativeName>
</protein>
<dbReference type="InterPro" id="IPR002314">
    <property type="entry name" value="aa-tRNA-synt_IIb"/>
</dbReference>
<dbReference type="CDD" id="cd00779">
    <property type="entry name" value="ProRS_core_prok"/>
    <property type="match status" value="1"/>
</dbReference>
<keyword evidence="3" id="KW-0547">Nucleotide-binding</keyword>
<dbReference type="EC" id="6.1.1.15" evidence="1"/>
<dbReference type="InterPro" id="IPR006195">
    <property type="entry name" value="aa-tRNA-synth_II"/>
</dbReference>
<dbReference type="GO" id="GO:0005739">
    <property type="term" value="C:mitochondrion"/>
    <property type="evidence" value="ECO:0007669"/>
    <property type="project" value="TreeGrafter"/>
</dbReference>
<dbReference type="SUPFAM" id="SSF52954">
    <property type="entry name" value="Class II aaRS ABD-related"/>
    <property type="match status" value="1"/>
</dbReference>
<feature type="region of interest" description="Disordered" evidence="10">
    <location>
        <begin position="412"/>
        <end position="432"/>
    </location>
</feature>
<dbReference type="PRINTS" id="PR01046">
    <property type="entry name" value="TRNASYNTHPRO"/>
</dbReference>
<dbReference type="GO" id="GO:0006433">
    <property type="term" value="P:prolyl-tRNA aminoacylation"/>
    <property type="evidence" value="ECO:0007669"/>
    <property type="project" value="InterPro"/>
</dbReference>
<evidence type="ECO:0000256" key="2">
    <source>
        <dbReference type="ARBA" id="ARBA00022598"/>
    </source>
</evidence>
<dbReference type="InterPro" id="IPR045864">
    <property type="entry name" value="aa-tRNA-synth_II/BPL/LPL"/>
</dbReference>
<dbReference type="GO" id="GO:0004827">
    <property type="term" value="F:proline-tRNA ligase activity"/>
    <property type="evidence" value="ECO:0007669"/>
    <property type="project" value="UniProtKB-EC"/>
</dbReference>
<keyword evidence="5" id="KW-0648">Protein biosynthesis</keyword>
<evidence type="ECO:0000259" key="11">
    <source>
        <dbReference type="PROSITE" id="PS50862"/>
    </source>
</evidence>
<organism evidence="12 13">
    <name type="scientific">Pristionchus entomophagus</name>
    <dbReference type="NCBI Taxonomy" id="358040"/>
    <lineage>
        <taxon>Eukaryota</taxon>
        <taxon>Metazoa</taxon>
        <taxon>Ecdysozoa</taxon>
        <taxon>Nematoda</taxon>
        <taxon>Chromadorea</taxon>
        <taxon>Rhabditida</taxon>
        <taxon>Rhabditina</taxon>
        <taxon>Diplogasteromorpha</taxon>
        <taxon>Diplogasteroidea</taxon>
        <taxon>Neodiplogasteridae</taxon>
        <taxon>Pristionchus</taxon>
    </lineage>
</organism>
<proteinExistence type="predicted"/>
<evidence type="ECO:0000256" key="8">
    <source>
        <dbReference type="ARBA" id="ARBA00047671"/>
    </source>
</evidence>
<feature type="compositionally biased region" description="Polar residues" evidence="10">
    <location>
        <begin position="416"/>
        <end position="432"/>
    </location>
</feature>
<accession>A0AAV5U0B9</accession>
<dbReference type="InterPro" id="IPR002316">
    <property type="entry name" value="Pro-tRNA-ligase_IIa"/>
</dbReference>
<evidence type="ECO:0000256" key="5">
    <source>
        <dbReference type="ARBA" id="ARBA00022917"/>
    </source>
</evidence>
<dbReference type="Pfam" id="PF00587">
    <property type="entry name" value="tRNA-synt_2b"/>
    <property type="match status" value="1"/>
</dbReference>
<feature type="domain" description="Aminoacyl-transfer RNA synthetases class-II family profile" evidence="11">
    <location>
        <begin position="34"/>
        <end position="321"/>
    </location>
</feature>
<dbReference type="Proteomes" id="UP001432027">
    <property type="component" value="Unassembled WGS sequence"/>
</dbReference>
<dbReference type="SUPFAM" id="SSF55681">
    <property type="entry name" value="Class II aaRS and biotin synthetases"/>
    <property type="match status" value="1"/>
</dbReference>
<evidence type="ECO:0000256" key="1">
    <source>
        <dbReference type="ARBA" id="ARBA00012831"/>
    </source>
</evidence>
<keyword evidence="2" id="KW-0436">Ligase</keyword>
<dbReference type="InterPro" id="IPR036621">
    <property type="entry name" value="Anticodon-bd_dom_sf"/>
</dbReference>
<keyword evidence="6" id="KW-0030">Aminoacyl-tRNA synthetase</keyword>
<dbReference type="EMBL" id="BTSX01000005">
    <property type="protein sequence ID" value="GMS99609.1"/>
    <property type="molecule type" value="Genomic_DNA"/>
</dbReference>
<dbReference type="PANTHER" id="PTHR42753">
    <property type="entry name" value="MITOCHONDRIAL RIBOSOME PROTEIN L39/PROLYL-TRNA LIGASE FAMILY MEMBER"/>
    <property type="match status" value="1"/>
</dbReference>
<sequence length="432" mass="48237">MSVVKASRLLAVNCPPPKTKSLSLQLLVANAFIQQSATGMFSLLPLGQRVITRLTSIIERELDAIGAQKVSMPFLGAKEIWEKTGRWDSMGSELMKVKDRKEKEFCLQPTAEEMVTALVGSHSKPSQAAYPLLIYQTTEKFRDEMNPRFGLLRGRSFLMNDMYSFDLREETATQTYGGATEAYERIFRQRLGLEVYKVRADSGVHGGSLSHEYHMKNELEEDAMEVCTSCGTHYKADEPNDESCCEGARRRRVSSIEVAHTFVLGTKYSEALQAWHGSSNEKMPLYMCCFGIGVTRLLAALIEARTTIKEPMIHLPPAIQPFDAVVVPSRSLSDSPLVGSMVDSLLERLASRDNPLPSVLVDDRLDFSIGRRVKSAQNIGQSRVVVMGKETERTKDTTPLFELWTAAPEKSEKLQNRGNFDLPSTVQQLSQS</sequence>
<evidence type="ECO:0000313" key="12">
    <source>
        <dbReference type="EMBL" id="GMS99609.1"/>
    </source>
</evidence>
<dbReference type="PROSITE" id="PS50862">
    <property type="entry name" value="AA_TRNA_LIGASE_II"/>
    <property type="match status" value="1"/>
</dbReference>
<reference evidence="12" key="1">
    <citation type="submission" date="2023-10" db="EMBL/GenBank/DDBJ databases">
        <title>Genome assembly of Pristionchus species.</title>
        <authorList>
            <person name="Yoshida K."/>
            <person name="Sommer R.J."/>
        </authorList>
    </citation>
    <scope>NUCLEOTIDE SEQUENCE</scope>
    <source>
        <strain evidence="12">RS0144</strain>
    </source>
</reference>